<organism evidence="4 5">
    <name type="scientific">Legionella tucsonensis</name>
    <dbReference type="NCBI Taxonomy" id="40335"/>
    <lineage>
        <taxon>Bacteria</taxon>
        <taxon>Pseudomonadati</taxon>
        <taxon>Pseudomonadota</taxon>
        <taxon>Gammaproteobacteria</taxon>
        <taxon>Legionellales</taxon>
        <taxon>Legionellaceae</taxon>
        <taxon>Legionella</taxon>
    </lineage>
</organism>
<evidence type="ECO:0000313" key="5">
    <source>
        <dbReference type="Proteomes" id="UP000054693"/>
    </source>
</evidence>
<evidence type="ECO:0000313" key="4">
    <source>
        <dbReference type="EMBL" id="KTD72239.1"/>
    </source>
</evidence>
<protein>
    <submittedName>
        <fullName evidence="4">O-antigen acetylase</fullName>
    </submittedName>
</protein>
<keyword evidence="1" id="KW-1133">Transmembrane helix</keyword>
<feature type="transmembrane region" description="Helical" evidence="1">
    <location>
        <begin position="344"/>
        <end position="366"/>
    </location>
</feature>
<evidence type="ECO:0000259" key="2">
    <source>
        <dbReference type="Pfam" id="PF01757"/>
    </source>
</evidence>
<feature type="transmembrane region" description="Helical" evidence="1">
    <location>
        <begin position="9"/>
        <end position="27"/>
    </location>
</feature>
<dbReference type="GO" id="GO:0016020">
    <property type="term" value="C:membrane"/>
    <property type="evidence" value="ECO:0007669"/>
    <property type="project" value="TreeGrafter"/>
</dbReference>
<dbReference type="PANTHER" id="PTHR23028">
    <property type="entry name" value="ACETYLTRANSFERASE"/>
    <property type="match status" value="1"/>
</dbReference>
<feature type="transmembrane region" description="Helical" evidence="1">
    <location>
        <begin position="167"/>
        <end position="188"/>
    </location>
</feature>
<dbReference type="InterPro" id="IPR043968">
    <property type="entry name" value="SGNH"/>
</dbReference>
<evidence type="ECO:0000259" key="3">
    <source>
        <dbReference type="Pfam" id="PF19040"/>
    </source>
</evidence>
<keyword evidence="5" id="KW-1185">Reference proteome</keyword>
<feature type="transmembrane region" description="Helical" evidence="1">
    <location>
        <begin position="289"/>
        <end position="305"/>
    </location>
</feature>
<keyword evidence="1" id="KW-0472">Membrane</keyword>
<dbReference type="GO" id="GO:0016747">
    <property type="term" value="F:acyltransferase activity, transferring groups other than amino-acyl groups"/>
    <property type="evidence" value="ECO:0007669"/>
    <property type="project" value="InterPro"/>
</dbReference>
<dbReference type="PANTHER" id="PTHR23028:SF53">
    <property type="entry name" value="ACYL_TRANSF_3 DOMAIN-CONTAINING PROTEIN"/>
    <property type="match status" value="1"/>
</dbReference>
<feature type="transmembrane region" description="Helical" evidence="1">
    <location>
        <begin position="194"/>
        <end position="216"/>
    </location>
</feature>
<feature type="transmembrane region" description="Helical" evidence="1">
    <location>
        <begin position="250"/>
        <end position="268"/>
    </location>
</feature>
<comment type="caution">
    <text evidence="4">The sequence shown here is derived from an EMBL/GenBank/DDBJ whole genome shotgun (WGS) entry which is preliminary data.</text>
</comment>
<dbReference type="EMBL" id="LNZA01000001">
    <property type="protein sequence ID" value="KTD72239.1"/>
    <property type="molecule type" value="Genomic_DNA"/>
</dbReference>
<sequence>MHAFRNDINGLRAWAVIAVIFFHFQLFKFTGGFAGVDVFFVISGFLMTKIITDDLFNSNNTFSSILLRFYLLRARRIIPSLFVLCVILVALGYYVLPAHQYNQLSKHIISALGFFSNFEFLNETGYFDALANTKWLLHTWSLSIEWQFYLVLPIILIVAYKIYPKGFFIKLILSLCAILSLLYSVIITKYSPEFSFYMLPTRAWEMLMGGCIYLYLDNFSFKERMAKCMEYSGFLLIIASFFIFTTESVWPGWLATIPVIGTTLIITAKRNNSILTSNRLFQYLGRISYSLYLYHWPVYVFLVYFEMTQNTIYIVIALIFTLICAHLSYLFIETPSKYLFSKKTYYTSLITIIFPICIFLIIPLYIISQEGFVSTLAFQVQKISAEAKNKNPREQQCGHLNINNPEKPKECTYGGKDLGIILLGDSHASAVVLALEKALPNKNLHVLDWSILACPAALRYTSGPETYKKCAISNQFFLKKSKNIPSNIPLLMVNFANHEDRMELACEMAKDRPVYLLRPTPVMPVHVPDTMAKNILRKKRDIRIKIDARKFDKYSEKSIELQNKTAKTCGVKILEVTPYLCKRKYCYGDLNGLPIYYDAHHLNLRGADLLIPEFNKIFKSQSKKVLASSIDLVPKNRAH</sequence>
<dbReference type="Pfam" id="PF19040">
    <property type="entry name" value="SGNH"/>
    <property type="match status" value="1"/>
</dbReference>
<dbReference type="STRING" id="40335.Ltuc_0086"/>
<gene>
    <name evidence="4" type="ORF">Ltuc_0086</name>
</gene>
<feature type="transmembrane region" description="Helical" evidence="1">
    <location>
        <begin position="140"/>
        <end position="160"/>
    </location>
</feature>
<accession>A0A0W0ZSP8</accession>
<feature type="domain" description="Acyltransferase 3" evidence="2">
    <location>
        <begin position="6"/>
        <end position="325"/>
    </location>
</feature>
<dbReference type="Proteomes" id="UP000054693">
    <property type="component" value="Unassembled WGS sequence"/>
</dbReference>
<dbReference type="PATRIC" id="fig|40335.7.peg.87"/>
<evidence type="ECO:0000256" key="1">
    <source>
        <dbReference type="SAM" id="Phobius"/>
    </source>
</evidence>
<dbReference type="GO" id="GO:0009103">
    <property type="term" value="P:lipopolysaccharide biosynthetic process"/>
    <property type="evidence" value="ECO:0007669"/>
    <property type="project" value="TreeGrafter"/>
</dbReference>
<feature type="transmembrane region" description="Helical" evidence="1">
    <location>
        <begin position="77"/>
        <end position="96"/>
    </location>
</feature>
<proteinExistence type="predicted"/>
<reference evidence="4 5" key="1">
    <citation type="submission" date="2015-11" db="EMBL/GenBank/DDBJ databases">
        <title>Genomic analysis of 38 Legionella species identifies large and diverse effector repertoires.</title>
        <authorList>
            <person name="Burstein D."/>
            <person name="Amaro F."/>
            <person name="Zusman T."/>
            <person name="Lifshitz Z."/>
            <person name="Cohen O."/>
            <person name="Gilbert J.A."/>
            <person name="Pupko T."/>
            <person name="Shuman H.A."/>
            <person name="Segal G."/>
        </authorList>
    </citation>
    <scope>NUCLEOTIDE SEQUENCE [LARGE SCALE GENOMIC DNA]</scope>
    <source>
        <strain evidence="4 5">ATCC 49180</strain>
    </source>
</reference>
<dbReference type="InterPro" id="IPR002656">
    <property type="entry name" value="Acyl_transf_3_dom"/>
</dbReference>
<dbReference type="InterPro" id="IPR050879">
    <property type="entry name" value="Acyltransferase_3"/>
</dbReference>
<dbReference type="Pfam" id="PF01757">
    <property type="entry name" value="Acyl_transf_3"/>
    <property type="match status" value="1"/>
</dbReference>
<feature type="domain" description="SGNH" evidence="3">
    <location>
        <begin position="407"/>
        <end position="615"/>
    </location>
</feature>
<feature type="transmembrane region" description="Helical" evidence="1">
    <location>
        <begin position="228"/>
        <end position="244"/>
    </location>
</feature>
<dbReference type="RefSeq" id="WP_058519400.1">
    <property type="nucleotide sequence ID" value="NZ_CAAAIP010000005.1"/>
</dbReference>
<dbReference type="AlphaFoldDB" id="A0A0W0ZSP8"/>
<keyword evidence="1" id="KW-0812">Transmembrane</keyword>
<feature type="transmembrane region" description="Helical" evidence="1">
    <location>
        <begin position="311"/>
        <end position="332"/>
    </location>
</feature>
<name>A0A0W0ZSP8_9GAMM</name>